<name>A0ABU5L793_9RICK</name>
<reference evidence="1 2" key="1">
    <citation type="submission" date="2023-02" db="EMBL/GenBank/DDBJ databases">
        <title>Host association and intracellularity evolved multiple times independently in the Rickettsiales.</title>
        <authorList>
            <person name="Castelli M."/>
            <person name="Nardi T."/>
            <person name="Gammuto L."/>
            <person name="Bellinzona G."/>
            <person name="Sabaneyeva E."/>
            <person name="Potekhin A."/>
            <person name="Serra V."/>
            <person name="Petroni G."/>
            <person name="Sassera D."/>
        </authorList>
    </citation>
    <scope>NUCLEOTIDE SEQUENCE [LARGE SCALE GENOMIC DNA]</scope>
    <source>
        <strain evidence="1 2">BOD18</strain>
    </source>
</reference>
<keyword evidence="2" id="KW-1185">Reference proteome</keyword>
<sequence>MSKLCFIGGASGSGKTALMPHLKELLGDSIAVYDFDDIGVPEGADKKWRQESTEK</sequence>
<evidence type="ECO:0000313" key="2">
    <source>
        <dbReference type="Proteomes" id="UP001293791"/>
    </source>
</evidence>
<proteinExistence type="predicted"/>
<dbReference type="EMBL" id="JARGYT010000014">
    <property type="protein sequence ID" value="MDZ5762002.1"/>
    <property type="molecule type" value="Genomic_DNA"/>
</dbReference>
<organism evidence="1 2">
    <name type="scientific">Candidatus Cyrtobacter comes</name>
    <dbReference type="NCBI Taxonomy" id="675776"/>
    <lineage>
        <taxon>Bacteria</taxon>
        <taxon>Pseudomonadati</taxon>
        <taxon>Pseudomonadota</taxon>
        <taxon>Alphaproteobacteria</taxon>
        <taxon>Rickettsiales</taxon>
        <taxon>Candidatus Midichloriaceae</taxon>
        <taxon>Candidatus Cyrtobacter</taxon>
    </lineage>
</organism>
<accession>A0ABU5L793</accession>
<dbReference type="RefSeq" id="WP_322497495.1">
    <property type="nucleotide sequence ID" value="NZ_JARGYT010000014.1"/>
</dbReference>
<dbReference type="Gene3D" id="3.40.50.300">
    <property type="entry name" value="P-loop containing nucleotide triphosphate hydrolases"/>
    <property type="match status" value="1"/>
</dbReference>
<gene>
    <name evidence="1" type="ORF">Cyrtocomes_00368</name>
</gene>
<evidence type="ECO:0000313" key="1">
    <source>
        <dbReference type="EMBL" id="MDZ5762002.1"/>
    </source>
</evidence>
<dbReference type="CDD" id="cd01983">
    <property type="entry name" value="SIMIBI"/>
    <property type="match status" value="1"/>
</dbReference>
<dbReference type="InterPro" id="IPR027417">
    <property type="entry name" value="P-loop_NTPase"/>
</dbReference>
<comment type="caution">
    <text evidence="1">The sequence shown here is derived from an EMBL/GenBank/DDBJ whole genome shotgun (WGS) entry which is preliminary data.</text>
</comment>
<protein>
    <submittedName>
        <fullName evidence="1">GNAT family N-acetyltransferase N-terminal domain protein</fullName>
    </submittedName>
</protein>
<dbReference type="Proteomes" id="UP001293791">
    <property type="component" value="Unassembled WGS sequence"/>
</dbReference>
<dbReference type="SUPFAM" id="SSF52540">
    <property type="entry name" value="P-loop containing nucleoside triphosphate hydrolases"/>
    <property type="match status" value="1"/>
</dbReference>